<keyword evidence="3" id="KW-1185">Reference proteome</keyword>
<dbReference type="AlphaFoldDB" id="A0A8J5MLB0"/>
<evidence type="ECO:0000256" key="1">
    <source>
        <dbReference type="SAM" id="MobiDB-lite"/>
    </source>
</evidence>
<name>A0A8J5MLB0_HOMAM</name>
<reference evidence="2" key="1">
    <citation type="journal article" date="2021" name="Sci. Adv.">
        <title>The American lobster genome reveals insights on longevity, neural, and immune adaptations.</title>
        <authorList>
            <person name="Polinski J.M."/>
            <person name="Zimin A.V."/>
            <person name="Clark K.F."/>
            <person name="Kohn A.B."/>
            <person name="Sadowski N."/>
            <person name="Timp W."/>
            <person name="Ptitsyn A."/>
            <person name="Khanna P."/>
            <person name="Romanova D.Y."/>
            <person name="Williams P."/>
            <person name="Greenwood S.J."/>
            <person name="Moroz L.L."/>
            <person name="Walt D.R."/>
            <person name="Bodnar A.G."/>
        </authorList>
    </citation>
    <scope>NUCLEOTIDE SEQUENCE</scope>
    <source>
        <strain evidence="2">GMGI-L3</strain>
    </source>
</reference>
<keyword evidence="2" id="KW-0675">Receptor</keyword>
<organism evidence="2 3">
    <name type="scientific">Homarus americanus</name>
    <name type="common">American lobster</name>
    <dbReference type="NCBI Taxonomy" id="6706"/>
    <lineage>
        <taxon>Eukaryota</taxon>
        <taxon>Metazoa</taxon>
        <taxon>Ecdysozoa</taxon>
        <taxon>Arthropoda</taxon>
        <taxon>Crustacea</taxon>
        <taxon>Multicrustacea</taxon>
        <taxon>Malacostraca</taxon>
        <taxon>Eumalacostraca</taxon>
        <taxon>Eucarida</taxon>
        <taxon>Decapoda</taxon>
        <taxon>Pleocyemata</taxon>
        <taxon>Astacidea</taxon>
        <taxon>Nephropoidea</taxon>
        <taxon>Nephropidae</taxon>
        <taxon>Homarus</taxon>
    </lineage>
</organism>
<proteinExistence type="predicted"/>
<gene>
    <name evidence="2" type="primary">Ir4-L15</name>
    <name evidence="2" type="ORF">Hamer_G025656</name>
</gene>
<feature type="region of interest" description="Disordered" evidence="1">
    <location>
        <begin position="142"/>
        <end position="162"/>
    </location>
</feature>
<sequence length="229" mass="25611">MRRLRQVSWCVTVVVVSDDPAFLAAFAEWSLKGRLLAPRRHRRPLTELQHIHELLSGNNAMLFIADKTNNSQRCSLYIHLPYSQQGTQALRLASWTPTRPHSHFPPPLFPNKFSKFEHGASLVVVAESASRSAHRIRAVRPPNLLQGTHGQPSPPAGQEADIGLGPFGMSAIRAEVVDYKTYTDRLPQDHGRSRATGVDPWGFCFRWLRLCGRPSCLTAGGTWHCVAVY</sequence>
<comment type="caution">
    <text evidence="2">The sequence shown here is derived from an EMBL/GenBank/DDBJ whole genome shotgun (WGS) entry which is preliminary data.</text>
</comment>
<evidence type="ECO:0000313" key="2">
    <source>
        <dbReference type="EMBL" id="KAG7155422.1"/>
    </source>
</evidence>
<dbReference type="EMBL" id="JAHLQT010041735">
    <property type="protein sequence ID" value="KAG7155422.1"/>
    <property type="molecule type" value="Genomic_DNA"/>
</dbReference>
<accession>A0A8J5MLB0</accession>
<dbReference type="Proteomes" id="UP000747542">
    <property type="component" value="Unassembled WGS sequence"/>
</dbReference>
<protein>
    <submittedName>
        <fullName evidence="2">Putative olfactory ionotropic receptor IR4-like 15</fullName>
    </submittedName>
</protein>
<evidence type="ECO:0000313" key="3">
    <source>
        <dbReference type="Proteomes" id="UP000747542"/>
    </source>
</evidence>